<keyword evidence="2" id="KW-1185">Reference proteome</keyword>
<sequence>MKQYIFTVIAVIFFGLTAFSQIPDCSNAVRLKKVIDANNSSKGAIVVDVKSSASFEAILQLSSPVGDEILVKKTGSGNQEIVFPDLSPSTNYVVLVRFNGEPSPYCKTRSLSSITVK</sequence>
<dbReference type="AlphaFoldDB" id="A0AAN5AI94"/>
<organism evidence="1 2">
    <name type="scientific">Persicobacter diffluens</name>
    <dbReference type="NCBI Taxonomy" id="981"/>
    <lineage>
        <taxon>Bacteria</taxon>
        <taxon>Pseudomonadati</taxon>
        <taxon>Bacteroidota</taxon>
        <taxon>Cytophagia</taxon>
        <taxon>Cytophagales</taxon>
        <taxon>Persicobacteraceae</taxon>
        <taxon>Persicobacter</taxon>
    </lineage>
</organism>
<dbReference type="Proteomes" id="UP001310022">
    <property type="component" value="Unassembled WGS sequence"/>
</dbReference>
<dbReference type="EMBL" id="BQKE01000001">
    <property type="protein sequence ID" value="GJM60175.1"/>
    <property type="molecule type" value="Genomic_DNA"/>
</dbReference>
<accession>A0AAN5AI94</accession>
<protein>
    <submittedName>
        <fullName evidence="1">Uncharacterized protein</fullName>
    </submittedName>
</protein>
<evidence type="ECO:0000313" key="2">
    <source>
        <dbReference type="Proteomes" id="UP001310022"/>
    </source>
</evidence>
<reference evidence="1 2" key="1">
    <citation type="submission" date="2021-12" db="EMBL/GenBank/DDBJ databases">
        <title>Genome sequencing of bacteria with rrn-lacking chromosome and rrn-plasmid.</title>
        <authorList>
            <person name="Anda M."/>
            <person name="Iwasaki W."/>
        </authorList>
    </citation>
    <scope>NUCLEOTIDE SEQUENCE [LARGE SCALE GENOMIC DNA]</scope>
    <source>
        <strain evidence="1 2">NBRC 15940</strain>
    </source>
</reference>
<name>A0AAN5AI94_9BACT</name>
<evidence type="ECO:0000313" key="1">
    <source>
        <dbReference type="EMBL" id="GJM60175.1"/>
    </source>
</evidence>
<comment type="caution">
    <text evidence="1">The sequence shown here is derived from an EMBL/GenBank/DDBJ whole genome shotgun (WGS) entry which is preliminary data.</text>
</comment>
<dbReference type="RefSeq" id="WP_338236021.1">
    <property type="nucleotide sequence ID" value="NZ_BQKE01000001.1"/>
</dbReference>
<proteinExistence type="predicted"/>
<gene>
    <name evidence="1" type="ORF">PEDI_07270</name>
</gene>